<accession>A0A1M6GFE9</accession>
<gene>
    <name evidence="1" type="ORF">SAMN02745671_02639</name>
</gene>
<evidence type="ECO:0000313" key="1">
    <source>
        <dbReference type="EMBL" id="SHJ08583.1"/>
    </source>
</evidence>
<dbReference type="InterPro" id="IPR008727">
    <property type="entry name" value="PAAR_motif"/>
</dbReference>
<dbReference type="AlphaFoldDB" id="A0A1M6GFE9"/>
<dbReference type="RefSeq" id="WP_052211935.1">
    <property type="nucleotide sequence ID" value="NZ_FQYW01000030.1"/>
</dbReference>
<reference evidence="1 2" key="1">
    <citation type="submission" date="2016-11" db="EMBL/GenBank/DDBJ databases">
        <authorList>
            <person name="Jaros S."/>
            <person name="Januszkiewicz K."/>
            <person name="Wedrychowicz H."/>
        </authorList>
    </citation>
    <scope>NUCLEOTIDE SEQUENCE [LARGE SCALE GENOMIC DNA]</scope>
    <source>
        <strain evidence="1 2">DSM 3074</strain>
    </source>
</reference>
<dbReference type="EMBL" id="FQYW01000030">
    <property type="protein sequence ID" value="SHJ08583.1"/>
    <property type="molecule type" value="Genomic_DNA"/>
</dbReference>
<dbReference type="Gene3D" id="2.60.200.60">
    <property type="match status" value="1"/>
</dbReference>
<dbReference type="Proteomes" id="UP000191240">
    <property type="component" value="Unassembled WGS sequence"/>
</dbReference>
<evidence type="ECO:0000313" key="2">
    <source>
        <dbReference type="Proteomes" id="UP000191240"/>
    </source>
</evidence>
<dbReference type="Pfam" id="PF05488">
    <property type="entry name" value="PAAR_motif"/>
    <property type="match status" value="1"/>
</dbReference>
<protein>
    <submittedName>
        <fullName evidence="1">Zn-binding Pro-Ala-Ala-Arg (PAAR) domain-containing protein, incolved in TypeVI secretion</fullName>
    </submittedName>
</protein>
<proteinExistence type="predicted"/>
<name>A0A1M6GFE9_9FIRM</name>
<sequence length="106" mass="10651">MPAAARLGDQEVGICDMGLPCCPHSRTGTNGTVSPDVYINNLGAHRKSDTGPCNCPHGGTFITTGGSSTVFINGRAAIRIGDGTTCQDCGQPGSHTTGSGNVFIGG</sequence>
<organism evidence="1 2">
    <name type="scientific">Anaerovibrio lipolyticus DSM 3074</name>
    <dbReference type="NCBI Taxonomy" id="1120997"/>
    <lineage>
        <taxon>Bacteria</taxon>
        <taxon>Bacillati</taxon>
        <taxon>Bacillota</taxon>
        <taxon>Negativicutes</taxon>
        <taxon>Selenomonadales</taxon>
        <taxon>Selenomonadaceae</taxon>
        <taxon>Anaerovibrio</taxon>
    </lineage>
</organism>